<evidence type="ECO:0000256" key="5">
    <source>
        <dbReference type="ARBA" id="ARBA00022857"/>
    </source>
</evidence>
<dbReference type="InterPro" id="IPR033878">
    <property type="entry name" value="NfsB-like"/>
</dbReference>
<dbReference type="PANTHER" id="PTHR23026:SF125">
    <property type="entry name" value="OXYGEN-INSENSITIVE NAD(P)H NITROREDUCTASE"/>
    <property type="match status" value="1"/>
</dbReference>
<accession>A0A4V2PNJ9</accession>
<dbReference type="InterPro" id="IPR050627">
    <property type="entry name" value="Nitroreductase/BluB"/>
</dbReference>
<keyword evidence="5" id="KW-0521">NADP</keyword>
<reference evidence="9 10" key="1">
    <citation type="submission" date="2019-03" db="EMBL/GenBank/DDBJ databases">
        <title>Genomic Encyclopedia of Type Strains, Phase IV (KMG-IV): sequencing the most valuable type-strain genomes for metagenomic binning, comparative biology and taxonomic classification.</title>
        <authorList>
            <person name="Goeker M."/>
        </authorList>
    </citation>
    <scope>NUCLEOTIDE SEQUENCE [LARGE SCALE GENOMIC DNA]</scope>
    <source>
        <strain evidence="9 10">DSM 18577</strain>
    </source>
</reference>
<dbReference type="PANTHER" id="PTHR23026">
    <property type="entry name" value="NADPH NITROREDUCTASE"/>
    <property type="match status" value="1"/>
</dbReference>
<dbReference type="Proteomes" id="UP000295565">
    <property type="component" value="Unassembled WGS sequence"/>
</dbReference>
<organism evidence="9 10">
    <name type="scientific">Celerinatantimonas diazotrophica</name>
    <dbReference type="NCBI Taxonomy" id="412034"/>
    <lineage>
        <taxon>Bacteria</taxon>
        <taxon>Pseudomonadati</taxon>
        <taxon>Pseudomonadota</taxon>
        <taxon>Gammaproteobacteria</taxon>
        <taxon>Celerinatantimonadaceae</taxon>
        <taxon>Celerinatantimonas</taxon>
    </lineage>
</organism>
<keyword evidence="3" id="KW-0285">Flavoprotein</keyword>
<evidence type="ECO:0000256" key="2">
    <source>
        <dbReference type="ARBA" id="ARBA00007118"/>
    </source>
</evidence>
<proteinExistence type="inferred from homology"/>
<evidence type="ECO:0000313" key="10">
    <source>
        <dbReference type="Proteomes" id="UP000295565"/>
    </source>
</evidence>
<dbReference type="InterPro" id="IPR000415">
    <property type="entry name" value="Nitroreductase-like"/>
</dbReference>
<keyword evidence="10" id="KW-1185">Reference proteome</keyword>
<dbReference type="AlphaFoldDB" id="A0A4V2PNJ9"/>
<comment type="caution">
    <text evidence="9">The sequence shown here is derived from an EMBL/GenBank/DDBJ whole genome shotgun (WGS) entry which is preliminary data.</text>
</comment>
<dbReference type="Gene3D" id="3.40.109.10">
    <property type="entry name" value="NADH Oxidase"/>
    <property type="match status" value="1"/>
</dbReference>
<sequence>MNPVDFASQRYTTKAYDSNKKIPAEQIEQLVESLRLAPSSVNSQPWHFVLASDDAGKQRIAAAGASGVAAYNASKINDASHVVVLCTRTNMDRVHLDAVLEKEQADGRYANDQARLKGHATRVGYVHQHIFKSKDLQSWMEKQTYIALGCLLTHAALLGIDATPMEGIDFAALDQELGLNERDLTSIVVVSLGYHSDKDFNAQLPKSRLSKEQVFDFI</sequence>
<gene>
    <name evidence="9" type="ORF">EV690_2348</name>
</gene>
<dbReference type="CDD" id="cd02149">
    <property type="entry name" value="NfsB-like"/>
    <property type="match status" value="1"/>
</dbReference>
<keyword evidence="7" id="KW-0520">NAD</keyword>
<evidence type="ECO:0000256" key="1">
    <source>
        <dbReference type="ARBA" id="ARBA00001917"/>
    </source>
</evidence>
<comment type="similarity">
    <text evidence="2">Belongs to the nitroreductase family.</text>
</comment>
<protein>
    <submittedName>
        <fullName evidence="9">Dihydropteridine reductase</fullName>
    </submittedName>
</protein>
<comment type="cofactor">
    <cofactor evidence="1">
        <name>FMN</name>
        <dbReference type="ChEBI" id="CHEBI:58210"/>
    </cofactor>
</comment>
<dbReference type="InterPro" id="IPR029479">
    <property type="entry name" value="Nitroreductase"/>
</dbReference>
<keyword evidence="4" id="KW-0288">FMN</keyword>
<name>A0A4V2PNJ9_9GAMM</name>
<dbReference type="OrthoDB" id="9809288at2"/>
<dbReference type="NCBIfam" id="NF008275">
    <property type="entry name" value="PRK11053.1"/>
    <property type="match status" value="1"/>
</dbReference>
<dbReference type="Pfam" id="PF00881">
    <property type="entry name" value="Nitroreductase"/>
    <property type="match status" value="1"/>
</dbReference>
<dbReference type="RefSeq" id="WP_131913155.1">
    <property type="nucleotide sequence ID" value="NZ_OU594967.1"/>
</dbReference>
<evidence type="ECO:0000313" key="9">
    <source>
        <dbReference type="EMBL" id="TCK47331.1"/>
    </source>
</evidence>
<evidence type="ECO:0000256" key="6">
    <source>
        <dbReference type="ARBA" id="ARBA00023002"/>
    </source>
</evidence>
<evidence type="ECO:0000256" key="7">
    <source>
        <dbReference type="ARBA" id="ARBA00023027"/>
    </source>
</evidence>
<evidence type="ECO:0000256" key="4">
    <source>
        <dbReference type="ARBA" id="ARBA00022643"/>
    </source>
</evidence>
<dbReference type="EMBL" id="SMGD01000014">
    <property type="protein sequence ID" value="TCK47331.1"/>
    <property type="molecule type" value="Genomic_DNA"/>
</dbReference>
<dbReference type="SUPFAM" id="SSF55469">
    <property type="entry name" value="FMN-dependent nitroreductase-like"/>
    <property type="match status" value="1"/>
</dbReference>
<feature type="domain" description="Nitroreductase" evidence="8">
    <location>
        <begin position="8"/>
        <end position="194"/>
    </location>
</feature>
<dbReference type="GO" id="GO:0046256">
    <property type="term" value="P:2,4,6-trinitrotoluene catabolic process"/>
    <property type="evidence" value="ECO:0007669"/>
    <property type="project" value="TreeGrafter"/>
</dbReference>
<evidence type="ECO:0000259" key="8">
    <source>
        <dbReference type="Pfam" id="PF00881"/>
    </source>
</evidence>
<dbReference type="GO" id="GO:0005829">
    <property type="term" value="C:cytosol"/>
    <property type="evidence" value="ECO:0007669"/>
    <property type="project" value="TreeGrafter"/>
</dbReference>
<evidence type="ECO:0000256" key="3">
    <source>
        <dbReference type="ARBA" id="ARBA00022630"/>
    </source>
</evidence>
<keyword evidence="6" id="KW-0560">Oxidoreductase</keyword>
<dbReference type="GO" id="GO:0046857">
    <property type="term" value="F:oxidoreductase activity, acting on other nitrogenous compounds as donors, with NAD or NADP as acceptor"/>
    <property type="evidence" value="ECO:0007669"/>
    <property type="project" value="TreeGrafter"/>
</dbReference>